<dbReference type="InterPro" id="IPR000620">
    <property type="entry name" value="EamA_dom"/>
</dbReference>
<gene>
    <name evidence="9" type="ORF">CYME_CMO147C</name>
</gene>
<dbReference type="RefSeq" id="XP_005537550.1">
    <property type="nucleotide sequence ID" value="XM_005537493.1"/>
</dbReference>
<feature type="compositionally biased region" description="Polar residues" evidence="6">
    <location>
        <begin position="540"/>
        <end position="555"/>
    </location>
</feature>
<proteinExistence type="predicted"/>
<feature type="domain" description="EamA" evidence="8">
    <location>
        <begin position="335"/>
        <end position="483"/>
    </location>
</feature>
<feature type="compositionally biased region" description="Polar residues" evidence="6">
    <location>
        <begin position="105"/>
        <end position="114"/>
    </location>
</feature>
<dbReference type="SUPFAM" id="SSF103481">
    <property type="entry name" value="Multidrug resistance efflux transporter EmrE"/>
    <property type="match status" value="2"/>
</dbReference>
<dbReference type="OrthoDB" id="2017960at2759"/>
<dbReference type="PANTHER" id="PTHR42920">
    <property type="entry name" value="OS03G0707200 PROTEIN-RELATED"/>
    <property type="match status" value="1"/>
</dbReference>
<dbReference type="eggNOG" id="ENOG502S0YE">
    <property type="taxonomic scope" value="Eukaryota"/>
</dbReference>
<accession>M1V9H1</accession>
<organism evidence="9 10">
    <name type="scientific">Cyanidioschyzon merolae (strain NIES-3377 / 10D)</name>
    <name type="common">Unicellular red alga</name>
    <dbReference type="NCBI Taxonomy" id="280699"/>
    <lineage>
        <taxon>Eukaryota</taxon>
        <taxon>Rhodophyta</taxon>
        <taxon>Bangiophyceae</taxon>
        <taxon>Cyanidiales</taxon>
        <taxon>Cyanidiaceae</taxon>
        <taxon>Cyanidioschyzon</taxon>
    </lineage>
</organism>
<feature type="transmembrane region" description="Helical" evidence="7">
    <location>
        <begin position="409"/>
        <end position="430"/>
    </location>
</feature>
<protein>
    <recommendedName>
        <fullName evidence="8">EamA domain-containing protein</fullName>
    </recommendedName>
</protein>
<dbReference type="KEGG" id="cme:CYME_CMO147C"/>
<keyword evidence="5 7" id="KW-0472">Membrane</keyword>
<dbReference type="Gramene" id="CMO147CT">
    <property type="protein sequence ID" value="CMO147CT"/>
    <property type="gene ID" value="CMO147C"/>
</dbReference>
<evidence type="ECO:0000259" key="8">
    <source>
        <dbReference type="Pfam" id="PF00892"/>
    </source>
</evidence>
<evidence type="ECO:0000256" key="4">
    <source>
        <dbReference type="ARBA" id="ARBA00022989"/>
    </source>
</evidence>
<evidence type="ECO:0000256" key="2">
    <source>
        <dbReference type="ARBA" id="ARBA00022475"/>
    </source>
</evidence>
<dbReference type="AlphaFoldDB" id="M1V9H1"/>
<feature type="transmembrane region" description="Helical" evidence="7">
    <location>
        <begin position="338"/>
        <end position="356"/>
    </location>
</feature>
<dbReference type="Proteomes" id="UP000007014">
    <property type="component" value="Chromosome 15"/>
</dbReference>
<reference evidence="9 10" key="2">
    <citation type="journal article" date="2007" name="BMC Biol.">
        <title>A 100%-complete sequence reveals unusually simple genomic features in the hot-spring red alga Cyanidioschyzon merolae.</title>
        <authorList>
            <person name="Nozaki H."/>
            <person name="Takano H."/>
            <person name="Misumi O."/>
            <person name="Terasawa K."/>
            <person name="Matsuzaki M."/>
            <person name="Maruyama S."/>
            <person name="Nishida K."/>
            <person name="Yagisawa F."/>
            <person name="Yoshida Y."/>
            <person name="Fujiwara T."/>
            <person name="Takio S."/>
            <person name="Tamura K."/>
            <person name="Chung S.J."/>
            <person name="Nakamura S."/>
            <person name="Kuroiwa H."/>
            <person name="Tanaka K."/>
            <person name="Sato N."/>
            <person name="Kuroiwa T."/>
        </authorList>
    </citation>
    <scope>NUCLEOTIDE SEQUENCE [LARGE SCALE GENOMIC DNA]</scope>
    <source>
        <strain evidence="9 10">10D</strain>
    </source>
</reference>
<keyword evidence="10" id="KW-1185">Reference proteome</keyword>
<sequence length="608" mass="65030">MLRYDVHRFDRIVIARTSVAPAGFVEAVTTLLPSLTSRISCVGAHATLAGRDAVGSRTLVKLCRRPLYVSAKRVDCARSLTLHLQEFSDAEAEEVRGPVSRTNKRSATVAKTPQHANERALINPVETSSAPVEAGTGKRALKSLQALSLWEYLWPRGLLVLVAAIWGTNFATVKFIGDADSLDVSAGAFVRFGIAAIAMAPFTWRAVQRLLDDKTPTSEHGSDANAAPQPEVAGTEDPSATVEQRLRKRTSEFLFGVLGLGTVVFTGYFTQAIGLLGTDANKSAFLCSLTVVLVPFMERTFLGKRIEPRAWMSAFLATIGVGLLELDGSASVSLSDLWSFLQAVCFGAGFMIVEKLTRRFPGHPLEIAALNLTIVAVYSGLWCLSAAFVSGTTMQDLLQSLAQILIDHGSGVAGALLYTGLVTTALAVMMQTVAISKVSAEEAAVIFCLEPLFAVAFSAALLGESMSMKGASGGALILLAVLCNQALNPEMRSRLGLQRSRTRNIRAIEGHTRTLAPSDRTPSVIAPMKPRMVSPATPEQFVNGTAPESASSSSTHLEKPQQPRTRPRPSILPNEITFIASKDKNSASTASQAEDTRSDESEMASVHS</sequence>
<feature type="transmembrane region" description="Helical" evidence="7">
    <location>
        <begin position="442"/>
        <end position="462"/>
    </location>
</feature>
<dbReference type="PANTHER" id="PTHR42920:SF5">
    <property type="entry name" value="EAMA DOMAIN-CONTAINING PROTEIN"/>
    <property type="match status" value="1"/>
</dbReference>
<feature type="transmembrane region" description="Helical" evidence="7">
    <location>
        <begin position="253"/>
        <end position="274"/>
    </location>
</feature>
<feature type="region of interest" description="Disordered" evidence="6">
    <location>
        <begin position="95"/>
        <end position="114"/>
    </location>
</feature>
<dbReference type="GO" id="GO:0005886">
    <property type="term" value="C:plasma membrane"/>
    <property type="evidence" value="ECO:0007669"/>
    <property type="project" value="UniProtKB-SubCell"/>
</dbReference>
<feature type="transmembrane region" description="Helical" evidence="7">
    <location>
        <begin position="368"/>
        <end position="389"/>
    </location>
</feature>
<dbReference type="Pfam" id="PF00892">
    <property type="entry name" value="EamA"/>
    <property type="match status" value="1"/>
</dbReference>
<dbReference type="InterPro" id="IPR051258">
    <property type="entry name" value="Diverse_Substrate_Transporter"/>
</dbReference>
<feature type="transmembrane region" description="Helical" evidence="7">
    <location>
        <begin position="188"/>
        <end position="207"/>
    </location>
</feature>
<dbReference type="HOGENOM" id="CLU_449305_0_0_1"/>
<keyword evidence="3 7" id="KW-0812">Transmembrane</keyword>
<comment type="subcellular location">
    <subcellularLocation>
        <location evidence="1">Cell membrane</location>
        <topology evidence="1">Multi-pass membrane protein</topology>
    </subcellularLocation>
</comment>
<reference evidence="9 10" key="1">
    <citation type="journal article" date="2004" name="Nature">
        <title>Genome sequence of the ultrasmall unicellular red alga Cyanidioschyzon merolae 10D.</title>
        <authorList>
            <person name="Matsuzaki M."/>
            <person name="Misumi O."/>
            <person name="Shin-i T."/>
            <person name="Maruyama S."/>
            <person name="Takahara M."/>
            <person name="Miyagishima S."/>
            <person name="Mori T."/>
            <person name="Nishida K."/>
            <person name="Yagisawa F."/>
            <person name="Nishida K."/>
            <person name="Yoshida Y."/>
            <person name="Nishimura Y."/>
            <person name="Nakao S."/>
            <person name="Kobayashi T."/>
            <person name="Momoyama Y."/>
            <person name="Higashiyama T."/>
            <person name="Minoda A."/>
            <person name="Sano M."/>
            <person name="Nomoto H."/>
            <person name="Oishi K."/>
            <person name="Hayashi H."/>
            <person name="Ohta F."/>
            <person name="Nishizaka S."/>
            <person name="Haga S."/>
            <person name="Miura S."/>
            <person name="Morishita T."/>
            <person name="Kabeya Y."/>
            <person name="Terasawa K."/>
            <person name="Suzuki Y."/>
            <person name="Ishii Y."/>
            <person name="Asakawa S."/>
            <person name="Takano H."/>
            <person name="Ohta N."/>
            <person name="Kuroiwa H."/>
            <person name="Tanaka K."/>
            <person name="Shimizu N."/>
            <person name="Sugano S."/>
            <person name="Sato N."/>
            <person name="Nozaki H."/>
            <person name="Ogasawara N."/>
            <person name="Kohara Y."/>
            <person name="Kuroiwa T."/>
        </authorList>
    </citation>
    <scope>NUCLEOTIDE SEQUENCE [LARGE SCALE GENOMIC DNA]</scope>
    <source>
        <strain evidence="9 10">10D</strain>
    </source>
</reference>
<evidence type="ECO:0000256" key="3">
    <source>
        <dbReference type="ARBA" id="ARBA00022692"/>
    </source>
</evidence>
<evidence type="ECO:0000313" key="10">
    <source>
        <dbReference type="Proteomes" id="UP000007014"/>
    </source>
</evidence>
<feature type="region of interest" description="Disordered" evidence="6">
    <location>
        <begin position="215"/>
        <end position="241"/>
    </location>
</feature>
<evidence type="ECO:0000256" key="5">
    <source>
        <dbReference type="ARBA" id="ARBA00023136"/>
    </source>
</evidence>
<evidence type="ECO:0000256" key="1">
    <source>
        <dbReference type="ARBA" id="ARBA00004651"/>
    </source>
</evidence>
<dbReference type="GeneID" id="16995615"/>
<dbReference type="InterPro" id="IPR037185">
    <property type="entry name" value="EmrE-like"/>
</dbReference>
<evidence type="ECO:0000313" key="9">
    <source>
        <dbReference type="EMBL" id="BAM81514.1"/>
    </source>
</evidence>
<keyword evidence="4 7" id="KW-1133">Transmembrane helix</keyword>
<feature type="region of interest" description="Disordered" evidence="6">
    <location>
        <begin position="511"/>
        <end position="608"/>
    </location>
</feature>
<evidence type="ECO:0000256" key="7">
    <source>
        <dbReference type="SAM" id="Phobius"/>
    </source>
</evidence>
<evidence type="ECO:0000256" key="6">
    <source>
        <dbReference type="SAM" id="MobiDB-lite"/>
    </source>
</evidence>
<name>M1V9H1_CYAM1</name>
<keyword evidence="2" id="KW-1003">Cell membrane</keyword>
<dbReference type="EMBL" id="AP006497">
    <property type="protein sequence ID" value="BAM81514.1"/>
    <property type="molecule type" value="Genomic_DNA"/>
</dbReference>